<evidence type="ECO:0000256" key="9">
    <source>
        <dbReference type="ARBA" id="ARBA00042050"/>
    </source>
</evidence>
<evidence type="ECO:0000256" key="1">
    <source>
        <dbReference type="ARBA" id="ARBA00004173"/>
    </source>
</evidence>
<feature type="region of interest" description="Disordered" evidence="12">
    <location>
        <begin position="240"/>
        <end position="260"/>
    </location>
</feature>
<reference evidence="14" key="1">
    <citation type="submission" date="2021-02" db="EMBL/GenBank/DDBJ databases">
        <authorList>
            <person name="Nowell W R."/>
        </authorList>
    </citation>
    <scope>NUCLEOTIDE SEQUENCE</scope>
</reference>
<dbReference type="GO" id="GO:0031167">
    <property type="term" value="P:rRNA methylation"/>
    <property type="evidence" value="ECO:0007669"/>
    <property type="project" value="TreeGrafter"/>
</dbReference>
<dbReference type="InterPro" id="IPR023267">
    <property type="entry name" value="RCMT"/>
</dbReference>
<dbReference type="GO" id="GO:0005762">
    <property type="term" value="C:mitochondrial large ribosomal subunit"/>
    <property type="evidence" value="ECO:0007669"/>
    <property type="project" value="TreeGrafter"/>
</dbReference>
<proteinExistence type="inferred from homology"/>
<dbReference type="PANTHER" id="PTHR22808">
    <property type="entry name" value="NCL1 YEAST -RELATED NOL1/NOP2/FMU SUN DOMAIN-CONTAINING"/>
    <property type="match status" value="1"/>
</dbReference>
<feature type="binding site" evidence="11">
    <location>
        <position position="615"/>
    </location>
    <ligand>
        <name>S-adenosyl-L-methionine</name>
        <dbReference type="ChEBI" id="CHEBI:59789"/>
    </ligand>
</feature>
<evidence type="ECO:0000256" key="6">
    <source>
        <dbReference type="ARBA" id="ARBA00022884"/>
    </source>
</evidence>
<comment type="subcellular location">
    <subcellularLocation>
        <location evidence="1">Mitochondrion</location>
    </subcellularLocation>
</comment>
<comment type="catalytic activity">
    <reaction evidence="10">
        <text>a cytidine in rRNA + S-adenosyl-L-methionine = a 5-methylcytidine in rRNA + S-adenosyl-L-homocysteine + H(+)</text>
        <dbReference type="Rhea" id="RHEA:61484"/>
        <dbReference type="Rhea" id="RHEA-COMP:15836"/>
        <dbReference type="Rhea" id="RHEA-COMP:15837"/>
        <dbReference type="ChEBI" id="CHEBI:15378"/>
        <dbReference type="ChEBI" id="CHEBI:57856"/>
        <dbReference type="ChEBI" id="CHEBI:59789"/>
        <dbReference type="ChEBI" id="CHEBI:74483"/>
        <dbReference type="ChEBI" id="CHEBI:82748"/>
    </reaction>
</comment>
<feature type="binding site" evidence="11">
    <location>
        <position position="565"/>
    </location>
    <ligand>
        <name>S-adenosyl-L-methionine</name>
        <dbReference type="ChEBI" id="CHEBI:59789"/>
    </ligand>
</feature>
<dbReference type="Pfam" id="PF01189">
    <property type="entry name" value="Methyltr_RsmB-F"/>
    <property type="match status" value="1"/>
</dbReference>
<evidence type="ECO:0000256" key="3">
    <source>
        <dbReference type="ARBA" id="ARBA00022603"/>
    </source>
</evidence>
<dbReference type="InterPro" id="IPR001678">
    <property type="entry name" value="MeTrfase_RsmB-F_NOP2_dom"/>
</dbReference>
<dbReference type="GO" id="GO:0003723">
    <property type="term" value="F:RNA binding"/>
    <property type="evidence" value="ECO:0007669"/>
    <property type="project" value="UniProtKB-UniRule"/>
</dbReference>
<evidence type="ECO:0000256" key="5">
    <source>
        <dbReference type="ARBA" id="ARBA00022691"/>
    </source>
</evidence>
<evidence type="ECO:0000259" key="13">
    <source>
        <dbReference type="PROSITE" id="PS51686"/>
    </source>
</evidence>
<dbReference type="PROSITE" id="PS51686">
    <property type="entry name" value="SAM_MT_RSMB_NOP"/>
    <property type="match status" value="1"/>
</dbReference>
<keyword evidence="15" id="KW-1185">Reference proteome</keyword>
<sequence>MLYQPPPETEPRPEADTFGTPCTEQAFNNAGVTSVISEQYPCVYQLLTEELESTATFLDLKGKVGSVSFKPVVFRENNREAINAISGSAEQSLSNELQSVAARQRIGNALADHCIETVPQLCAVPLGTPCMVANRISHIDNFGTTKTIWSCNYEFSLYQTDSSTSSTKEYKVQGTFNIAILRCSRQSIDKLEQHAHEDFVGAKAQIQKTCPRSPLLSERQTSIQSANTGHKVDSDVPSFGELIDRTTKPNPGDTNQDKRRSLRTFMVNGNDCGVTTVKAKGSIWGKNVNQINLSFVRYAKPFKKKWMFSSHHSSHSNELALEYFDFAYPLIFHRHWPSIRLALLSLPKPVALINPYSLSNKNVREKLIEQGAVDMLRFDNTKLREDSNLIREKIGKNDEEYGIKKLLEQKENRRLLGTSDLVDEQQEDIDEEIDEDDDINTFNQPNPVKTLDEIYKQALEQQVQSVIKGNVVSIVDDDKERDYQKIPPSWHVYTFPRSNMSRFEPSKTDESGLLDYYCMDGACVLPIVALDVQPFHSVLDLCSAPGGKALNIFHMCPYIHLTCNDIDNSRSKRLTDVFNQMIPKDTLTKYIRFVKGDGCLFGQNEPASFDRVLVDVPCTSDRHSLTTAFNIFSKKRIQERVDLPGYQQKLLESAIRACKPGGIVVYSTCTLAPIQNEGVVERAIENLALSSSSSSNKKHRKHKHNDPITCEIISTQSLEKHYAYFFEFHSKIRYGSLVLPHISNNFGPLYFCKIRRIS</sequence>
<keyword evidence="8" id="KW-0496">Mitochondrion</keyword>
<keyword evidence="2" id="KW-0698">rRNA processing</keyword>
<comment type="similarity">
    <text evidence="11">Belongs to the class I-like SAM-binding methyltransferase superfamily. RsmB/NOP family.</text>
</comment>
<gene>
    <name evidence="14" type="ORF">QVE165_LOCUS46542</name>
</gene>
<keyword evidence="3 11" id="KW-0489">Methyltransferase</keyword>
<dbReference type="GO" id="GO:0008173">
    <property type="term" value="F:RNA methyltransferase activity"/>
    <property type="evidence" value="ECO:0007669"/>
    <property type="project" value="InterPro"/>
</dbReference>
<evidence type="ECO:0000313" key="15">
    <source>
        <dbReference type="Proteomes" id="UP000663832"/>
    </source>
</evidence>
<dbReference type="CDD" id="cd02440">
    <property type="entry name" value="AdoMet_MTases"/>
    <property type="match status" value="1"/>
</dbReference>
<evidence type="ECO:0000256" key="11">
    <source>
        <dbReference type="PROSITE-ProRule" id="PRU01023"/>
    </source>
</evidence>
<dbReference type="Gene3D" id="3.40.50.150">
    <property type="entry name" value="Vaccinia Virus protein VP39"/>
    <property type="match status" value="1"/>
</dbReference>
<dbReference type="SUPFAM" id="SSF53335">
    <property type="entry name" value="S-adenosyl-L-methionine-dependent methyltransferases"/>
    <property type="match status" value="1"/>
</dbReference>
<evidence type="ECO:0000256" key="8">
    <source>
        <dbReference type="ARBA" id="ARBA00023128"/>
    </source>
</evidence>
<evidence type="ECO:0000256" key="10">
    <source>
        <dbReference type="ARBA" id="ARBA00049302"/>
    </source>
</evidence>
<keyword evidence="6 11" id="KW-0694">RNA-binding</keyword>
<feature type="domain" description="SAM-dependent MTase RsmB/NOP-type" evidence="13">
    <location>
        <begin position="438"/>
        <end position="757"/>
    </location>
</feature>
<feature type="active site" description="Nucleophile" evidence="11">
    <location>
        <position position="669"/>
    </location>
</feature>
<dbReference type="InterPro" id="IPR029063">
    <property type="entry name" value="SAM-dependent_MTases_sf"/>
</dbReference>
<evidence type="ECO:0000256" key="2">
    <source>
        <dbReference type="ARBA" id="ARBA00022552"/>
    </source>
</evidence>
<organism evidence="14 15">
    <name type="scientific">Adineta steineri</name>
    <dbReference type="NCBI Taxonomy" id="433720"/>
    <lineage>
        <taxon>Eukaryota</taxon>
        <taxon>Metazoa</taxon>
        <taxon>Spiralia</taxon>
        <taxon>Gnathifera</taxon>
        <taxon>Rotifera</taxon>
        <taxon>Eurotatoria</taxon>
        <taxon>Bdelloidea</taxon>
        <taxon>Adinetida</taxon>
        <taxon>Adinetidae</taxon>
        <taxon>Adineta</taxon>
    </lineage>
</organism>
<feature type="binding site" evidence="11">
    <location>
        <position position="597"/>
    </location>
    <ligand>
        <name>S-adenosyl-L-methionine</name>
        <dbReference type="ChEBI" id="CHEBI:59789"/>
    </ligand>
</feature>
<dbReference type="EMBL" id="CAJNOM010000695">
    <property type="protein sequence ID" value="CAF1543971.1"/>
    <property type="molecule type" value="Genomic_DNA"/>
</dbReference>
<dbReference type="Proteomes" id="UP000663832">
    <property type="component" value="Unassembled WGS sequence"/>
</dbReference>
<feature type="binding site" evidence="11">
    <location>
        <begin position="542"/>
        <end position="548"/>
    </location>
    <ligand>
        <name>S-adenosyl-L-methionine</name>
        <dbReference type="ChEBI" id="CHEBI:59789"/>
    </ligand>
</feature>
<keyword evidence="4 11" id="KW-0808">Transferase</keyword>
<dbReference type="PANTHER" id="PTHR22808:SF3">
    <property type="entry name" value="5-METHYLCYTOSINE RRNA METHYLTRANSFERASE NSUN4"/>
    <property type="match status" value="1"/>
</dbReference>
<keyword evidence="7" id="KW-0809">Transit peptide</keyword>
<comment type="caution">
    <text evidence="14">The sequence shown here is derived from an EMBL/GenBank/DDBJ whole genome shotgun (WGS) entry which is preliminary data.</text>
</comment>
<evidence type="ECO:0000256" key="12">
    <source>
        <dbReference type="SAM" id="MobiDB-lite"/>
    </source>
</evidence>
<dbReference type="PRINTS" id="PR02008">
    <property type="entry name" value="RCMTFAMILY"/>
</dbReference>
<evidence type="ECO:0000313" key="14">
    <source>
        <dbReference type="EMBL" id="CAF1543971.1"/>
    </source>
</evidence>
<evidence type="ECO:0000256" key="7">
    <source>
        <dbReference type="ARBA" id="ARBA00022946"/>
    </source>
</evidence>
<dbReference type="Gene3D" id="6.20.240.40">
    <property type="match status" value="1"/>
</dbReference>
<name>A0A815WQX8_9BILA</name>
<keyword evidence="5 11" id="KW-0949">S-adenosyl-L-methionine</keyword>
<dbReference type="OrthoDB" id="8020218at2759"/>
<dbReference type="InterPro" id="IPR049560">
    <property type="entry name" value="MeTrfase_RsmB-F_NOP2_cat"/>
</dbReference>
<dbReference type="AlphaFoldDB" id="A0A815WQX8"/>
<accession>A0A815WQX8</accession>
<protein>
    <recommendedName>
        <fullName evidence="9">NOL1/NOP2/Sun domain family member 4</fullName>
    </recommendedName>
</protein>
<evidence type="ECO:0000256" key="4">
    <source>
        <dbReference type="ARBA" id="ARBA00022679"/>
    </source>
</evidence>